<dbReference type="InterPro" id="IPR033304">
    <property type="entry name" value="DLEC1"/>
</dbReference>
<dbReference type="PANTHER" id="PTHR46348:SF1">
    <property type="entry name" value="DELETED IN LUNG AND ESOPHAGEAL CANCER PROTEIN 1"/>
    <property type="match status" value="1"/>
</dbReference>
<dbReference type="Pfam" id="PF24771">
    <property type="entry name" value="Ig_CFAP74_1st"/>
    <property type="match status" value="1"/>
</dbReference>
<dbReference type="GeneID" id="107267982"/>
<name>A0AAJ7W1J3_CEPCN</name>
<gene>
    <name evidence="2" type="primary">LOC107267982</name>
</gene>
<evidence type="ECO:0000313" key="2">
    <source>
        <dbReference type="RefSeq" id="XP_024941089.1"/>
    </source>
</evidence>
<dbReference type="GO" id="GO:0005737">
    <property type="term" value="C:cytoplasm"/>
    <property type="evidence" value="ECO:0007669"/>
    <property type="project" value="TreeGrafter"/>
</dbReference>
<proteinExistence type="predicted"/>
<dbReference type="KEGG" id="ccin:107267982"/>
<dbReference type="GO" id="GO:0008285">
    <property type="term" value="P:negative regulation of cell population proliferation"/>
    <property type="evidence" value="ECO:0007669"/>
    <property type="project" value="InterPro"/>
</dbReference>
<dbReference type="Gene3D" id="2.60.40.10">
    <property type="entry name" value="Immunoglobulins"/>
    <property type="match status" value="2"/>
</dbReference>
<protein>
    <submittedName>
        <fullName evidence="2">Uncharacterized protein LOC107267982</fullName>
    </submittedName>
</protein>
<dbReference type="RefSeq" id="XP_024941089.1">
    <property type="nucleotide sequence ID" value="XM_025085321.1"/>
</dbReference>
<reference evidence="2" key="1">
    <citation type="submission" date="2025-08" db="UniProtKB">
        <authorList>
            <consortium name="RefSeq"/>
        </authorList>
    </citation>
    <scope>IDENTIFICATION</scope>
</reference>
<dbReference type="InterPro" id="IPR013783">
    <property type="entry name" value="Ig-like_fold"/>
</dbReference>
<evidence type="ECO:0000313" key="1">
    <source>
        <dbReference type="Proteomes" id="UP000694920"/>
    </source>
</evidence>
<accession>A0AAJ7W1J3</accession>
<dbReference type="GO" id="GO:0015631">
    <property type="term" value="F:tubulin binding"/>
    <property type="evidence" value="ECO:0007669"/>
    <property type="project" value="TreeGrafter"/>
</dbReference>
<sequence>MDRLPKISCFQSKNTADLTALVHEIFQDEFEKETISWHLANNLTQSSRGCSVQEQFSMDVSNVITAHQAVMNEIEYIEAELIDNVLHWISQNEKMKEYQRVRNMLRIKNKSLFVDLKDSNITKKYHLLCSRDYLPEKHECIVDFQINEKLQSWIKEKSPQNNSIQPSYIGHDFYGSSVLKKLPVITKKSSHSMSGSRSHSLHKKSVMKIDFYKTVLIAEPHTVKFHNFNIGVQYQKCVLLKNVGSNIAKFQIQQLDNPRFSITQKTTNGDRQNIAPGMNIKIGINFCTDNPEDIEEHLMINVQHARSLIIKIVGYRDPPKLTGFIIRLHPKYDHPEHFSTKCQNDFYCDRYPNALSDESVEDDEDISDNVIIAGSTIECRKGFVGEFILVLTKVKNVGYSGEFFIMSEIDWCMMQVNDVMTSNIILLPSFAIWPVYFSLLHDEVLEIFTFFYPQTYGLQVDKLYIICNNYSCQPVELIGDGILYDSEFICFGKNLEENVAKGLSHFILDLGICPENTIIENQILVSNNRLFIEDIPVTALPKNEQFYIQPSKTKRRTCYESVDIWIGKVEIRLQCIILNLTLPVKETEKTYTINEMKEQELSETIVEDKKSPKNVCCKSEEEFLEPDIINAQNLTPAIICPGRPLYSNVEETFLIIVHNLSCKSAPFEWGKPSGSDDSKMEIFFDPKSGEIPPRTTKLLEIRCLPLKPGKVKDLFLPCHMGASKIQKTLRIECTIETMSVTFYFPGITSFHGSSNKETLCIHWEALSVSALHKNISEERELRTVHLDPGNVLKEVSLSTARLEDTIIEPDQNVEEELEESRESKPRSWNDLLQGIIWSKDHPEEHIQLVNPHAVVPFHKTILPAIPHPVVIEFLELPLHTVRKETFVIRNETPISAKFSMSVKNFDLVREIPTELKSAEERILDTYFNVMTGESVGMKWYKGKQAGSGVVLVIYPLHGGLGPYEAIKINILAYADTWGTYTDEVTVNIIGLPIYTFGVCVQVTQSPICYPICRSLKQKYPLIRFGDVKYGSKPLTRKVQVENNSILPFMINWHCFLHRPAFHLIDKPFNLVLDLYTPFVDRDITMQDCHSKGGHSISKILRNPELYDSTESTLKCENANSISSSFSLISGFTEYPTTTITDISFNNAIGSMSQKNEEKDGMKNYIGKFAHLFEGSQDATHKDTNIQLSLIPYYGQVDYHVFSVSPQEMFIPAKSKRWLTITMIPDKHETSHSDSKIYGKALGFIRIAPMHKYKADCFSRSDGYFFLPTEIQFEGNLINPRLQWDIPKSERVFIFYAASIIQHFKQQMQIKRRYIFRNQFSDSINVNIVTMEPFSVARIFTQKGCTMCGDADYIILNPEESVEVEILCTLSASNIKRLMDYGNSRENSKLSVDINRTLQIIHTGSCTQLISSSS</sequence>
<dbReference type="Pfam" id="PF23316">
    <property type="entry name" value="Ig_DLEC1_6th"/>
    <property type="match status" value="1"/>
</dbReference>
<dbReference type="Proteomes" id="UP000694920">
    <property type="component" value="Unplaced"/>
</dbReference>
<dbReference type="PANTHER" id="PTHR46348">
    <property type="entry name" value="DELETED IN LUNG AND ESOPHAGEAL CANCER PROTEIN 1"/>
    <property type="match status" value="1"/>
</dbReference>
<dbReference type="GO" id="GO:0005929">
    <property type="term" value="C:cilium"/>
    <property type="evidence" value="ECO:0007669"/>
    <property type="project" value="TreeGrafter"/>
</dbReference>
<keyword evidence="1" id="KW-1185">Reference proteome</keyword>
<organism evidence="1 2">
    <name type="scientific">Cephus cinctus</name>
    <name type="common">Wheat stem sawfly</name>
    <dbReference type="NCBI Taxonomy" id="211228"/>
    <lineage>
        <taxon>Eukaryota</taxon>
        <taxon>Metazoa</taxon>
        <taxon>Ecdysozoa</taxon>
        <taxon>Arthropoda</taxon>
        <taxon>Hexapoda</taxon>
        <taxon>Insecta</taxon>
        <taxon>Pterygota</taxon>
        <taxon>Neoptera</taxon>
        <taxon>Endopterygota</taxon>
        <taxon>Hymenoptera</taxon>
        <taxon>Cephoidea</taxon>
        <taxon>Cephidae</taxon>
        <taxon>Cephus</taxon>
    </lineage>
</organism>